<proteinExistence type="predicted"/>
<accession>A0ACC2LA17</accession>
<reference evidence="1 2" key="1">
    <citation type="journal article" date="2022" name="Hortic Res">
        <title>A haplotype resolved chromosomal level avocado genome allows analysis of novel avocado genes.</title>
        <authorList>
            <person name="Nath O."/>
            <person name="Fletcher S.J."/>
            <person name="Hayward A."/>
            <person name="Shaw L.M."/>
            <person name="Masouleh A.K."/>
            <person name="Furtado A."/>
            <person name="Henry R.J."/>
            <person name="Mitter N."/>
        </authorList>
    </citation>
    <scope>NUCLEOTIDE SEQUENCE [LARGE SCALE GENOMIC DNA]</scope>
    <source>
        <strain evidence="2">cv. Hass</strain>
    </source>
</reference>
<keyword evidence="2" id="KW-1185">Reference proteome</keyword>
<dbReference type="EMBL" id="CM056815">
    <property type="protein sequence ID" value="KAJ8630202.1"/>
    <property type="molecule type" value="Genomic_DNA"/>
</dbReference>
<dbReference type="Proteomes" id="UP001234297">
    <property type="component" value="Chromosome 7"/>
</dbReference>
<gene>
    <name evidence="1" type="ORF">MRB53_023525</name>
</gene>
<protein>
    <submittedName>
        <fullName evidence="1">Uncharacterized protein</fullName>
    </submittedName>
</protein>
<evidence type="ECO:0000313" key="2">
    <source>
        <dbReference type="Proteomes" id="UP001234297"/>
    </source>
</evidence>
<name>A0ACC2LA17_PERAE</name>
<sequence length="589" mass="65756">MAIRGAGAAAIRVEEYSHSPAHVAVALGDHTRLSRLLSSLPRLADPSQIKTESDSLFQERLADQISSVLDRRDVPLGETPLHLAVRLNDISAVGSLASAGADISLQNSAGWNALQESICSRRSDISVTLIRHHHRSAWLKWRRRLPRLVAALRRMRDFYMEISFHFESSLVPFVGRIAPSDTYRVWKRDADLRADTSLAGFDGLKIQRVEQSFIFRGEEDPALGLASGSLLVLNRDEKTIIDAFENAGGGPVDEAGLSSQTSVYRPGIDVTRAELVARTNWRRQDKTESVGKWKARVYEIHNVQFSFRTRKAATASAGAASAPAGPSPSPSPEECGLVFQDDSDEDFLVAENPNLDFDFDCRRRNSSFNKEKQDFNFGRRNSSFEKGGYIYNNNGKMRERREWMSAGAGRRSVDVDVVSPSLCDEKNKCRKKVATAAVAATSGKESEYVKSLRPVIWLTEQFPLKTEELLPLLDILANKVKAFRRLRELLTTKFPQGTFPVKVAIPVVPTVRVVVTFTKFVDLQPAEQFFTPMSSPRQLQEEHSCAASTRLQSVSHQGLDPFAIPSDYTWTSIDAKNKKMKKSKSKKEK</sequence>
<comment type="caution">
    <text evidence="1">The sequence shown here is derived from an EMBL/GenBank/DDBJ whole genome shotgun (WGS) entry which is preliminary data.</text>
</comment>
<organism evidence="1 2">
    <name type="scientific">Persea americana</name>
    <name type="common">Avocado</name>
    <dbReference type="NCBI Taxonomy" id="3435"/>
    <lineage>
        <taxon>Eukaryota</taxon>
        <taxon>Viridiplantae</taxon>
        <taxon>Streptophyta</taxon>
        <taxon>Embryophyta</taxon>
        <taxon>Tracheophyta</taxon>
        <taxon>Spermatophyta</taxon>
        <taxon>Magnoliopsida</taxon>
        <taxon>Magnoliidae</taxon>
        <taxon>Laurales</taxon>
        <taxon>Lauraceae</taxon>
        <taxon>Persea</taxon>
    </lineage>
</organism>
<evidence type="ECO:0000313" key="1">
    <source>
        <dbReference type="EMBL" id="KAJ8630202.1"/>
    </source>
</evidence>